<feature type="compositionally biased region" description="Polar residues" evidence="1">
    <location>
        <begin position="898"/>
        <end position="908"/>
    </location>
</feature>
<dbReference type="PANTHER" id="PTHR14187">
    <property type="entry name" value="ALPHA KINASE/ELONGATION FACTOR 2 KINASE"/>
    <property type="match status" value="1"/>
</dbReference>
<feature type="compositionally biased region" description="Polar residues" evidence="1">
    <location>
        <begin position="631"/>
        <end position="671"/>
    </location>
</feature>
<feature type="compositionally biased region" description="Polar residues" evidence="1">
    <location>
        <begin position="298"/>
        <end position="313"/>
    </location>
</feature>
<evidence type="ECO:0000256" key="1">
    <source>
        <dbReference type="SAM" id="MobiDB-lite"/>
    </source>
</evidence>
<feature type="compositionally biased region" description="Polar residues" evidence="1">
    <location>
        <begin position="407"/>
        <end position="425"/>
    </location>
</feature>
<dbReference type="RefSeq" id="XP_033691845.1">
    <property type="nucleotide sequence ID" value="XM_033835100.1"/>
</dbReference>
<feature type="region of interest" description="Disordered" evidence="1">
    <location>
        <begin position="298"/>
        <end position="368"/>
    </location>
</feature>
<feature type="compositionally biased region" description="Polar residues" evidence="1">
    <location>
        <begin position="69"/>
        <end position="86"/>
    </location>
</feature>
<name>A0A6A6J377_9PLEO</name>
<dbReference type="Gene3D" id="3.90.640.10">
    <property type="entry name" value="Actin, Chain A, domain 4"/>
    <property type="match status" value="1"/>
</dbReference>
<proteinExistence type="predicted"/>
<reference evidence="2" key="1">
    <citation type="journal article" date="2020" name="Stud. Mycol.">
        <title>101 Dothideomycetes genomes: a test case for predicting lifestyles and emergence of pathogens.</title>
        <authorList>
            <person name="Haridas S."/>
            <person name="Albert R."/>
            <person name="Binder M."/>
            <person name="Bloem J."/>
            <person name="Labutti K."/>
            <person name="Salamov A."/>
            <person name="Andreopoulos B."/>
            <person name="Baker S."/>
            <person name="Barry K."/>
            <person name="Bills G."/>
            <person name="Bluhm B."/>
            <person name="Cannon C."/>
            <person name="Castanera R."/>
            <person name="Culley D."/>
            <person name="Daum C."/>
            <person name="Ezra D."/>
            <person name="Gonzalez J."/>
            <person name="Henrissat B."/>
            <person name="Kuo A."/>
            <person name="Liang C."/>
            <person name="Lipzen A."/>
            <person name="Lutzoni F."/>
            <person name="Magnuson J."/>
            <person name="Mondo S."/>
            <person name="Nolan M."/>
            <person name="Ohm R."/>
            <person name="Pangilinan J."/>
            <person name="Park H.-J."/>
            <person name="Ramirez L."/>
            <person name="Alfaro M."/>
            <person name="Sun H."/>
            <person name="Tritt A."/>
            <person name="Yoshinaga Y."/>
            <person name="Zwiers L.-H."/>
            <person name="Turgeon B."/>
            <person name="Goodwin S."/>
            <person name="Spatafora J."/>
            <person name="Crous P."/>
            <person name="Grigoriev I."/>
        </authorList>
    </citation>
    <scope>NUCLEOTIDE SEQUENCE</scope>
    <source>
        <strain evidence="2">CBS 122368</strain>
    </source>
</reference>
<dbReference type="GeneID" id="54588430"/>
<keyword evidence="3" id="KW-1185">Reference proteome</keyword>
<feature type="compositionally biased region" description="Polar residues" evidence="1">
    <location>
        <begin position="834"/>
        <end position="844"/>
    </location>
</feature>
<feature type="region of interest" description="Disordered" evidence="1">
    <location>
        <begin position="631"/>
        <end position="677"/>
    </location>
</feature>
<dbReference type="Gene3D" id="3.30.420.40">
    <property type="match status" value="2"/>
</dbReference>
<accession>A0A6A6J377</accession>
<dbReference type="InterPro" id="IPR043129">
    <property type="entry name" value="ATPase_NBD"/>
</dbReference>
<dbReference type="EMBL" id="ML987189">
    <property type="protein sequence ID" value="KAF2256841.1"/>
    <property type="molecule type" value="Genomic_DNA"/>
</dbReference>
<feature type="compositionally biased region" description="Low complexity" evidence="1">
    <location>
        <begin position="314"/>
        <end position="324"/>
    </location>
</feature>
<evidence type="ECO:0000313" key="3">
    <source>
        <dbReference type="Proteomes" id="UP000800094"/>
    </source>
</evidence>
<evidence type="ECO:0000313" key="2">
    <source>
        <dbReference type="EMBL" id="KAF2256841.1"/>
    </source>
</evidence>
<dbReference type="CDD" id="cd10170">
    <property type="entry name" value="ASKHA_NBD_HSP70"/>
    <property type="match status" value="1"/>
</dbReference>
<dbReference type="Proteomes" id="UP000800094">
    <property type="component" value="Unassembled WGS sequence"/>
</dbReference>
<feature type="compositionally biased region" description="Polar residues" evidence="1">
    <location>
        <begin position="355"/>
        <end position="368"/>
    </location>
</feature>
<sequence>MEGWWRSDGAGYGAGDITGTFLGTPGSPAIDGNSVAVPDRTGYAHGPTHHQQGLAQWVSENYAAEPNISSRRLSNNATPSRGSTATAFPKASVSDPHNQDTKGGRRNSRGPTHKQKGQPQPTVETYVPESKVGTPTPGDYTQHTIYSQHHQPSLQPHTLYTTTSALNAGFDTQHQLAEQGYLSSANGPARHNTYSHQHQYEPVLKATDSDATIKIKHQSDGVVESTLPILPSAAHHQSTDFNQYSPGISSYSTSVSRPRGKLQDAYPTYSTKRTSNVATEAAERLLTTPHSDAITVTSLDASASQDPRNSTPYSSHSSTQYDSSVHIGPAGLEMSDARAGPARQPKDTRHADTSAVKSSALQTNTGSNVIPHTAQDLWPQHIMAVDLSPSSNLVDTVINKAHIQQTDPVSNIPTQPHSEVTSVTPSRFEPSQPLASRSTGIVMPQVHAQQPGHASDGSFQHIPSTSTAATVVTSALQEAHSKSHHSATPGSQNSHELLAILDTLGPAQYASAQSGEPRADLYVPTASMPEPQLTMFHESRPHSTPTGSVEDQPFQPSPVGAPLDVKILNSATPKKDASDASISSTLTPAEAAPVINSGWIWDNDRKDYYYYNYTDRCHVYSKGTKIYAEAQQPQPLSTVPESTTKSPTNEQQRYSDSTDTQRNFKSSSSMEGNLPIPLTIDGATVGKEHQTPPHKESHMPNITQPRQVVTQSHQVPELVRQDEHPITTVHNVTQSYEIPTRTNSTEVPMAAAQNPTVAPRYQRVPRSYGAPSTHPSNPMPVAPTTMVSPPFITPPSHMRQADTSRSGAVMQVEQTTISLHTAPGTRAIVPPSPTVQGNHASSSEPSRDAGKVTCVLDLSSDDVQVAVNATISGAAVVKKVKSSVPEPSYRDHRRSHTPRTINRPSSSAISHKVTEQLINIIDSSIYEALQGRASSQTVLKIIHAGDTPDREKAAVADAIASAQVCDDLKLESSTEAAAVDALKCSENQTAPEAVKPGDKVVVCHTTATVIDATTYAIGSADASLQEVVAGEGKNNGARSIDDELREWVKRTFSNGSYPYFDLDHIEPGTPFASTFQKIKETFGSEDQEDDEFFLPLRMRSVPSSRYYSSSRRMVKVPSNRVELFFQPTLRAVKEVLDHQVSRAQAASVQVEKVLFLGELARFPYMKKHVQQWCYTATTSYAAYLRFVCYDRPQYALVQGAIHQERDQVRVQRKSRRHYGYELMLPFKAGDRRDYRTLDLYTRRYFCCHRASWKIAKGTTIDPGTCVSEDVRLTVYERDRKYGTTAKLLSSTEDTPPQYATSSRVDIIGCVKIDFTLDEVKSATPAGPVWNKSCGWVWQPNYRIDVELGHKDKLHVRAVLASGRVVGRSSINYEGG</sequence>
<feature type="region of interest" description="Disordered" evidence="1">
    <location>
        <begin position="823"/>
        <end position="849"/>
    </location>
</feature>
<feature type="compositionally biased region" description="Basic residues" evidence="1">
    <location>
        <begin position="104"/>
        <end position="116"/>
    </location>
</feature>
<dbReference type="SUPFAM" id="SSF53067">
    <property type="entry name" value="Actin-like ATPase domain"/>
    <property type="match status" value="1"/>
</dbReference>
<protein>
    <submittedName>
        <fullName evidence="2">Uncharacterized protein</fullName>
    </submittedName>
</protein>
<dbReference type="PANTHER" id="PTHR14187:SF5">
    <property type="entry name" value="HEAT SHOCK 70 KDA PROTEIN 12A"/>
    <property type="match status" value="1"/>
</dbReference>
<feature type="region of interest" description="Disordered" evidence="1">
    <location>
        <begin position="407"/>
        <end position="434"/>
    </location>
</feature>
<feature type="region of interest" description="Disordered" evidence="1">
    <location>
        <begin position="250"/>
        <end position="276"/>
    </location>
</feature>
<dbReference type="OrthoDB" id="10613103at2759"/>
<feature type="region of interest" description="Disordered" evidence="1">
    <location>
        <begin position="30"/>
        <end position="52"/>
    </location>
</feature>
<feature type="region of interest" description="Disordered" evidence="1">
    <location>
        <begin position="884"/>
        <end position="908"/>
    </location>
</feature>
<organism evidence="2 3">
    <name type="scientific">Trematosphaeria pertusa</name>
    <dbReference type="NCBI Taxonomy" id="390896"/>
    <lineage>
        <taxon>Eukaryota</taxon>
        <taxon>Fungi</taxon>
        <taxon>Dikarya</taxon>
        <taxon>Ascomycota</taxon>
        <taxon>Pezizomycotina</taxon>
        <taxon>Dothideomycetes</taxon>
        <taxon>Pleosporomycetidae</taxon>
        <taxon>Pleosporales</taxon>
        <taxon>Massarineae</taxon>
        <taxon>Trematosphaeriaceae</taxon>
        <taxon>Trematosphaeria</taxon>
    </lineage>
</organism>
<feature type="region of interest" description="Disordered" evidence="1">
    <location>
        <begin position="69"/>
        <end position="143"/>
    </location>
</feature>
<gene>
    <name evidence="2" type="ORF">BU26DRAFT_599460</name>
</gene>